<dbReference type="PANTHER" id="PTHR36947">
    <property type="entry name" value="PROTEIN CBG04364"/>
    <property type="match status" value="1"/>
</dbReference>
<accession>A0A3P8C9G2</accession>
<dbReference type="EMBL" id="UZAH01026741">
    <property type="protein sequence ID" value="VDO84798.1"/>
    <property type="molecule type" value="Genomic_DNA"/>
</dbReference>
<dbReference type="WBParaSite" id="HPBE_0001036101-mRNA-1">
    <property type="protein sequence ID" value="HPBE_0001036101-mRNA-1"/>
    <property type="gene ID" value="HPBE_0001036101"/>
</dbReference>
<sequence>MQPKAKDDSSNARVVVHKSFRRAVALPPAGSWRVKDDQVAARGYVLCITKSKGLLFDKMTNLEPRLLTLTRSGLLIIYNKEDKGYIVDVKEAKVMTTKTDFFRTKRATYRRCTLKLKFKRGSVSLILFNEEIPYWRPVIATAHDGVFESRLRFVGVHRKPVVTVHRLERTLKKLEDNDDSIEEHAEDSGASITTCVNAEGVITPAAESNSEVTVDMPDENEPVTVIEARRSNSAAAVKKPTVPSLIITTQDDTSQYETFDPTVCDSSYQWLHNETKKDRESQRAARQSLSESSNSGLFTETTDDKSRIEKSVRCGYTSVATLRSRLEAKINGRKRRKTPKFPRNHIVIPSQDLKQAINTAGSRAGVEQWVGKWYDERKEVRGSTPGDAGF</sequence>
<accession>A0A183FRB7</accession>
<evidence type="ECO:0000313" key="4">
    <source>
        <dbReference type="Proteomes" id="UP000050761"/>
    </source>
</evidence>
<evidence type="ECO:0000313" key="3">
    <source>
        <dbReference type="EMBL" id="VDO84798.1"/>
    </source>
</evidence>
<dbReference type="Proteomes" id="UP000050761">
    <property type="component" value="Unassembled WGS sequence"/>
</dbReference>
<dbReference type="InterPro" id="IPR056680">
    <property type="entry name" value="DUF7778"/>
</dbReference>
<feature type="domain" description="DUF7778" evidence="2">
    <location>
        <begin position="23"/>
        <end position="143"/>
    </location>
</feature>
<evidence type="ECO:0000256" key="1">
    <source>
        <dbReference type="SAM" id="MobiDB-lite"/>
    </source>
</evidence>
<feature type="compositionally biased region" description="Basic and acidic residues" evidence="1">
    <location>
        <begin position="274"/>
        <end position="283"/>
    </location>
</feature>
<dbReference type="Pfam" id="PF24998">
    <property type="entry name" value="DUF7778"/>
    <property type="match status" value="1"/>
</dbReference>
<dbReference type="OrthoDB" id="5792480at2759"/>
<feature type="compositionally biased region" description="Polar residues" evidence="1">
    <location>
        <begin position="284"/>
        <end position="300"/>
    </location>
</feature>
<dbReference type="AlphaFoldDB" id="A0A183FRB7"/>
<feature type="region of interest" description="Disordered" evidence="1">
    <location>
        <begin position="274"/>
        <end position="304"/>
    </location>
</feature>
<reference evidence="5" key="2">
    <citation type="submission" date="2019-09" db="UniProtKB">
        <authorList>
            <consortium name="WormBaseParasite"/>
        </authorList>
    </citation>
    <scope>IDENTIFICATION</scope>
</reference>
<keyword evidence="4" id="KW-1185">Reference proteome</keyword>
<organism evidence="4 5">
    <name type="scientific">Heligmosomoides polygyrus</name>
    <name type="common">Parasitic roundworm</name>
    <dbReference type="NCBI Taxonomy" id="6339"/>
    <lineage>
        <taxon>Eukaryota</taxon>
        <taxon>Metazoa</taxon>
        <taxon>Ecdysozoa</taxon>
        <taxon>Nematoda</taxon>
        <taxon>Chromadorea</taxon>
        <taxon>Rhabditida</taxon>
        <taxon>Rhabditina</taxon>
        <taxon>Rhabditomorpha</taxon>
        <taxon>Strongyloidea</taxon>
        <taxon>Heligmosomidae</taxon>
        <taxon>Heligmosomoides</taxon>
    </lineage>
</organism>
<proteinExistence type="predicted"/>
<evidence type="ECO:0000259" key="2">
    <source>
        <dbReference type="Pfam" id="PF24998"/>
    </source>
</evidence>
<gene>
    <name evidence="3" type="ORF">HPBE_LOCUS10362</name>
</gene>
<name>A0A183FRB7_HELPZ</name>
<dbReference type="PANTHER" id="PTHR36947:SF6">
    <property type="entry name" value="TLDC DOMAIN-CONTAINING PROTEIN"/>
    <property type="match status" value="1"/>
</dbReference>
<evidence type="ECO:0000313" key="5">
    <source>
        <dbReference type="WBParaSite" id="HPBE_0001036101-mRNA-1"/>
    </source>
</evidence>
<reference evidence="3 4" key="1">
    <citation type="submission" date="2018-11" db="EMBL/GenBank/DDBJ databases">
        <authorList>
            <consortium name="Pathogen Informatics"/>
        </authorList>
    </citation>
    <scope>NUCLEOTIDE SEQUENCE [LARGE SCALE GENOMIC DNA]</scope>
</reference>
<protein>
    <submittedName>
        <fullName evidence="5">PH_15 domain-containing protein</fullName>
    </submittedName>
</protein>